<evidence type="ECO:0000313" key="9">
    <source>
        <dbReference type="Proteomes" id="UP000639772"/>
    </source>
</evidence>
<evidence type="ECO:0000256" key="1">
    <source>
        <dbReference type="ARBA" id="ARBA00007233"/>
    </source>
</evidence>
<keyword evidence="2 4" id="KW-0646">Protease inhibitor</keyword>
<comment type="similarity">
    <text evidence="1 4">Belongs to the cystatin family. Phytocystatin subfamily.</text>
</comment>
<dbReference type="SUPFAM" id="SSF54403">
    <property type="entry name" value="Cystatin/monellin"/>
    <property type="match status" value="1"/>
</dbReference>
<dbReference type="Proteomes" id="UP000636800">
    <property type="component" value="Chromosome 1"/>
</dbReference>
<evidence type="ECO:0000256" key="4">
    <source>
        <dbReference type="RuleBase" id="RU362130"/>
    </source>
</evidence>
<sequence>MATVGGLRDVDTNQNSIKIDQLARFAVDDHNKKEVVAGTLYHLTLEAIDAGKKELYDVKVWVKPWLNHKELQEFKHVGDGESAGTASADVATK</sequence>
<dbReference type="InterPro" id="IPR027214">
    <property type="entry name" value="Cystatin"/>
</dbReference>
<dbReference type="Gene3D" id="3.10.450.10">
    <property type="match status" value="2"/>
</dbReference>
<dbReference type="InterPro" id="IPR046350">
    <property type="entry name" value="Cystatin_sf"/>
</dbReference>
<dbReference type="OrthoDB" id="1908104at2759"/>
<dbReference type="GO" id="GO:0004869">
    <property type="term" value="F:cysteine-type endopeptidase inhibitor activity"/>
    <property type="evidence" value="ECO:0007669"/>
    <property type="project" value="UniProtKB-KW"/>
</dbReference>
<evidence type="ECO:0000259" key="5">
    <source>
        <dbReference type="SMART" id="SM00043"/>
    </source>
</evidence>
<evidence type="ECO:0000313" key="8">
    <source>
        <dbReference type="Proteomes" id="UP000636800"/>
    </source>
</evidence>
<organism evidence="7 9">
    <name type="scientific">Vanilla planifolia</name>
    <name type="common">Vanilla</name>
    <dbReference type="NCBI Taxonomy" id="51239"/>
    <lineage>
        <taxon>Eukaryota</taxon>
        <taxon>Viridiplantae</taxon>
        <taxon>Streptophyta</taxon>
        <taxon>Embryophyta</taxon>
        <taxon>Tracheophyta</taxon>
        <taxon>Spermatophyta</taxon>
        <taxon>Magnoliopsida</taxon>
        <taxon>Liliopsida</taxon>
        <taxon>Asparagales</taxon>
        <taxon>Orchidaceae</taxon>
        <taxon>Vanilloideae</taxon>
        <taxon>Vanilleae</taxon>
        <taxon>Vanilla</taxon>
    </lineage>
</organism>
<dbReference type="Proteomes" id="UP000639772">
    <property type="component" value="Chromosome 1"/>
</dbReference>
<dbReference type="InterPro" id="IPR000010">
    <property type="entry name" value="Cystatin_dom"/>
</dbReference>
<proteinExistence type="inferred from homology"/>
<dbReference type="PANTHER" id="PTHR11413">
    <property type="entry name" value="CYSTATIN FAMILY MEMBER"/>
    <property type="match status" value="1"/>
</dbReference>
<protein>
    <recommendedName>
        <fullName evidence="4">Cysteine proteinase inhibitor</fullName>
    </recommendedName>
</protein>
<dbReference type="AlphaFoldDB" id="A0A835RYI9"/>
<accession>A0A835RYI9</accession>
<keyword evidence="8" id="KW-1185">Reference proteome</keyword>
<dbReference type="EMBL" id="JADCNL010000001">
    <property type="protein sequence ID" value="KAG0496054.1"/>
    <property type="molecule type" value="Genomic_DNA"/>
</dbReference>
<evidence type="ECO:0000313" key="7">
    <source>
        <dbReference type="EMBL" id="KAG0500599.1"/>
    </source>
</evidence>
<name>A0A835RYI9_VANPL</name>
<dbReference type="EMBL" id="JADCNM010000001">
    <property type="protein sequence ID" value="KAG0500599.1"/>
    <property type="molecule type" value="Genomic_DNA"/>
</dbReference>
<keyword evidence="3 4" id="KW-0789">Thiol protease inhibitor</keyword>
<feature type="domain" description="Cystatin" evidence="5">
    <location>
        <begin position="2"/>
        <end position="77"/>
    </location>
</feature>
<evidence type="ECO:0000256" key="3">
    <source>
        <dbReference type="ARBA" id="ARBA00022704"/>
    </source>
</evidence>
<dbReference type="SMART" id="SM00043">
    <property type="entry name" value="CY"/>
    <property type="match status" value="1"/>
</dbReference>
<comment type="caution">
    <text evidence="7">The sequence shown here is derived from an EMBL/GenBank/DDBJ whole genome shotgun (WGS) entry which is preliminary data.</text>
</comment>
<dbReference type="PANTHER" id="PTHR11413:SF103">
    <property type="entry name" value="CYSTEINE PROTEINASE INHIBITOR 12"/>
    <property type="match status" value="1"/>
</dbReference>
<evidence type="ECO:0000313" key="6">
    <source>
        <dbReference type="EMBL" id="KAG0496054.1"/>
    </source>
</evidence>
<dbReference type="Pfam" id="PF16845">
    <property type="entry name" value="SQAPI"/>
    <property type="match status" value="1"/>
</dbReference>
<gene>
    <name evidence="7" type="ORF">HPP92_000671</name>
    <name evidence="6" type="ORF">HPP92_000745</name>
</gene>
<evidence type="ECO:0000256" key="2">
    <source>
        <dbReference type="ARBA" id="ARBA00022690"/>
    </source>
</evidence>
<dbReference type="CDD" id="cd00042">
    <property type="entry name" value="CY"/>
    <property type="match status" value="1"/>
</dbReference>
<reference evidence="8 9" key="1">
    <citation type="journal article" date="2020" name="Nat. Food">
        <title>A phased Vanilla planifolia genome enables genetic improvement of flavour and production.</title>
        <authorList>
            <person name="Hasing T."/>
            <person name="Tang H."/>
            <person name="Brym M."/>
            <person name="Khazi F."/>
            <person name="Huang T."/>
            <person name="Chambers A.H."/>
        </authorList>
    </citation>
    <scope>NUCLEOTIDE SEQUENCE [LARGE SCALE GENOMIC DNA]</scope>
    <source>
        <tissue evidence="7">Leaf</tissue>
    </source>
</reference>